<protein>
    <submittedName>
        <fullName evidence="2">Uncharacterized protein</fullName>
    </submittedName>
</protein>
<evidence type="ECO:0000313" key="3">
    <source>
        <dbReference type="Proteomes" id="UP000298663"/>
    </source>
</evidence>
<feature type="region of interest" description="Disordered" evidence="1">
    <location>
        <begin position="45"/>
        <end position="71"/>
    </location>
</feature>
<reference evidence="2 3" key="1">
    <citation type="journal article" date="2015" name="Genome Biol.">
        <title>Comparative genomics of Steinernema reveals deeply conserved gene regulatory networks.</title>
        <authorList>
            <person name="Dillman A.R."/>
            <person name="Macchietto M."/>
            <person name="Porter C.F."/>
            <person name="Rogers A."/>
            <person name="Williams B."/>
            <person name="Antoshechkin I."/>
            <person name="Lee M.M."/>
            <person name="Goodwin Z."/>
            <person name="Lu X."/>
            <person name="Lewis E.E."/>
            <person name="Goodrich-Blair H."/>
            <person name="Stock S.P."/>
            <person name="Adams B.J."/>
            <person name="Sternberg P.W."/>
            <person name="Mortazavi A."/>
        </authorList>
    </citation>
    <scope>NUCLEOTIDE SEQUENCE [LARGE SCALE GENOMIC DNA]</scope>
    <source>
        <strain evidence="2 3">ALL</strain>
    </source>
</reference>
<evidence type="ECO:0000313" key="2">
    <source>
        <dbReference type="EMBL" id="TKR62806.1"/>
    </source>
</evidence>
<dbReference type="AlphaFoldDB" id="A0A4U5M274"/>
<keyword evidence="3" id="KW-1185">Reference proteome</keyword>
<comment type="caution">
    <text evidence="2">The sequence shown here is derived from an EMBL/GenBank/DDBJ whole genome shotgun (WGS) entry which is preliminary data.</text>
</comment>
<name>A0A4U5M274_STECR</name>
<dbReference type="EMBL" id="AZBU02000010">
    <property type="protein sequence ID" value="TKR62806.1"/>
    <property type="molecule type" value="Genomic_DNA"/>
</dbReference>
<organism evidence="2 3">
    <name type="scientific">Steinernema carpocapsae</name>
    <name type="common">Entomopathogenic nematode</name>
    <dbReference type="NCBI Taxonomy" id="34508"/>
    <lineage>
        <taxon>Eukaryota</taxon>
        <taxon>Metazoa</taxon>
        <taxon>Ecdysozoa</taxon>
        <taxon>Nematoda</taxon>
        <taxon>Chromadorea</taxon>
        <taxon>Rhabditida</taxon>
        <taxon>Tylenchina</taxon>
        <taxon>Panagrolaimomorpha</taxon>
        <taxon>Strongyloidoidea</taxon>
        <taxon>Steinernematidae</taxon>
        <taxon>Steinernema</taxon>
    </lineage>
</organism>
<dbReference type="Proteomes" id="UP000298663">
    <property type="component" value="Unassembled WGS sequence"/>
</dbReference>
<gene>
    <name evidence="2" type="ORF">L596_026721</name>
</gene>
<accession>A0A4U5M274</accession>
<feature type="compositionally biased region" description="Basic and acidic residues" evidence="1">
    <location>
        <begin position="45"/>
        <end position="55"/>
    </location>
</feature>
<sequence>MATGYGGSVLFRSARDSVVSSGSGRSRDNVVHHVVVEQVYVVEENSGRKEARDNHNSTSGCSHTDKNVGYA</sequence>
<evidence type="ECO:0000256" key="1">
    <source>
        <dbReference type="SAM" id="MobiDB-lite"/>
    </source>
</evidence>
<proteinExistence type="predicted"/>
<reference evidence="2 3" key="2">
    <citation type="journal article" date="2019" name="G3 (Bethesda)">
        <title>Hybrid Assembly of the Genome of the Entomopathogenic Nematode Steinernema carpocapsae Identifies the X-Chromosome.</title>
        <authorList>
            <person name="Serra L."/>
            <person name="Macchietto M."/>
            <person name="Macias-Munoz A."/>
            <person name="McGill C.J."/>
            <person name="Rodriguez I.M."/>
            <person name="Rodriguez B."/>
            <person name="Murad R."/>
            <person name="Mortazavi A."/>
        </authorList>
    </citation>
    <scope>NUCLEOTIDE SEQUENCE [LARGE SCALE GENOMIC DNA]</scope>
    <source>
        <strain evidence="2 3">ALL</strain>
    </source>
</reference>